<dbReference type="SUPFAM" id="SSF55729">
    <property type="entry name" value="Acyl-CoA N-acyltransferases (Nat)"/>
    <property type="match status" value="1"/>
</dbReference>
<dbReference type="RefSeq" id="WP_212686246.1">
    <property type="nucleotide sequence ID" value="NZ_JAGSPN010000001.1"/>
</dbReference>
<dbReference type="InterPro" id="IPR000182">
    <property type="entry name" value="GNAT_dom"/>
</dbReference>
<proteinExistence type="predicted"/>
<protein>
    <submittedName>
        <fullName evidence="4">GNAT family N-acetyltransferase</fullName>
    </submittedName>
</protein>
<gene>
    <name evidence="4" type="ORF">KDM89_01950</name>
</gene>
<dbReference type="Gene3D" id="3.40.630.30">
    <property type="match status" value="1"/>
</dbReference>
<dbReference type="InterPro" id="IPR050832">
    <property type="entry name" value="Bact_Acetyltransf"/>
</dbReference>
<dbReference type="EMBL" id="JAGSPN010000001">
    <property type="protein sequence ID" value="MBR7780890.1"/>
    <property type="molecule type" value="Genomic_DNA"/>
</dbReference>
<evidence type="ECO:0000256" key="1">
    <source>
        <dbReference type="ARBA" id="ARBA00022679"/>
    </source>
</evidence>
<dbReference type="InterPro" id="IPR016181">
    <property type="entry name" value="Acyl_CoA_acyltransferase"/>
</dbReference>
<accession>A0A941DJ98</accession>
<dbReference type="AlphaFoldDB" id="A0A941DJ98"/>
<sequence>MLPVLIQAESPDHPDARLLLAELSARLVLLTGDSGQSSFCASDVQQDGACFVVARNPQGVPLACAAIRPGGQQVAELKRMYARPGQPGVAAQVLGWLEQQALQWGYRQICLAVRHSNPRAIAFYRKHGYAAIAPFGKYTESNLSLCMGKLLLPDNGVA</sequence>
<dbReference type="PROSITE" id="PS51186">
    <property type="entry name" value="GNAT"/>
    <property type="match status" value="1"/>
</dbReference>
<dbReference type="Pfam" id="PF00583">
    <property type="entry name" value="Acetyltransf_1"/>
    <property type="match status" value="1"/>
</dbReference>
<dbReference type="PANTHER" id="PTHR43877:SF2">
    <property type="entry name" value="AMINOALKYLPHOSPHONATE N-ACETYLTRANSFERASE-RELATED"/>
    <property type="match status" value="1"/>
</dbReference>
<evidence type="ECO:0000256" key="2">
    <source>
        <dbReference type="ARBA" id="ARBA00023315"/>
    </source>
</evidence>
<reference evidence="4" key="1">
    <citation type="submission" date="2021-04" db="EMBL/GenBank/DDBJ databases">
        <title>novel species isolated from subtropical streams in China.</title>
        <authorList>
            <person name="Lu H."/>
        </authorList>
    </citation>
    <scope>NUCLEOTIDE SEQUENCE</scope>
    <source>
        <strain evidence="4">LFS511W</strain>
    </source>
</reference>
<keyword evidence="2" id="KW-0012">Acyltransferase</keyword>
<dbReference type="GO" id="GO:0016747">
    <property type="term" value="F:acyltransferase activity, transferring groups other than amino-acyl groups"/>
    <property type="evidence" value="ECO:0007669"/>
    <property type="project" value="InterPro"/>
</dbReference>
<evidence type="ECO:0000313" key="5">
    <source>
        <dbReference type="Proteomes" id="UP000680067"/>
    </source>
</evidence>
<evidence type="ECO:0000259" key="3">
    <source>
        <dbReference type="PROSITE" id="PS51186"/>
    </source>
</evidence>
<dbReference type="Proteomes" id="UP000680067">
    <property type="component" value="Unassembled WGS sequence"/>
</dbReference>
<feature type="domain" description="N-acetyltransferase" evidence="3">
    <location>
        <begin position="3"/>
        <end position="152"/>
    </location>
</feature>
<name>A0A941DJ98_9BURK</name>
<comment type="caution">
    <text evidence="4">The sequence shown here is derived from an EMBL/GenBank/DDBJ whole genome shotgun (WGS) entry which is preliminary data.</text>
</comment>
<organism evidence="4 5">
    <name type="scientific">Undibacterium luofuense</name>
    <dbReference type="NCBI Taxonomy" id="2828733"/>
    <lineage>
        <taxon>Bacteria</taxon>
        <taxon>Pseudomonadati</taxon>
        <taxon>Pseudomonadota</taxon>
        <taxon>Betaproteobacteria</taxon>
        <taxon>Burkholderiales</taxon>
        <taxon>Oxalobacteraceae</taxon>
        <taxon>Undibacterium</taxon>
    </lineage>
</organism>
<keyword evidence="5" id="KW-1185">Reference proteome</keyword>
<evidence type="ECO:0000313" key="4">
    <source>
        <dbReference type="EMBL" id="MBR7780890.1"/>
    </source>
</evidence>
<keyword evidence="1" id="KW-0808">Transferase</keyword>
<dbReference type="PANTHER" id="PTHR43877">
    <property type="entry name" value="AMINOALKYLPHOSPHONATE N-ACETYLTRANSFERASE-RELATED-RELATED"/>
    <property type="match status" value="1"/>
</dbReference>